<organism evidence="11 12">
    <name type="scientific">Candidatus Paenalcaligenes intestinipullorum</name>
    <dbReference type="NCBI Taxonomy" id="2838718"/>
    <lineage>
        <taxon>Bacteria</taxon>
        <taxon>Pseudomonadati</taxon>
        <taxon>Pseudomonadota</taxon>
        <taxon>Betaproteobacteria</taxon>
        <taxon>Burkholderiales</taxon>
        <taxon>Alcaligenaceae</taxon>
        <taxon>Paenalcaligenes</taxon>
    </lineage>
</organism>
<dbReference type="InterPro" id="IPR003439">
    <property type="entry name" value="ABC_transporter-like_ATP-bd"/>
</dbReference>
<accession>A0A9D2RKG2</accession>
<dbReference type="InterPro" id="IPR036640">
    <property type="entry name" value="ABC1_TM_sf"/>
</dbReference>
<dbReference type="EMBL" id="DWUQ01000060">
    <property type="protein sequence ID" value="HJD44001.1"/>
    <property type="molecule type" value="Genomic_DNA"/>
</dbReference>
<dbReference type="GO" id="GO:0005524">
    <property type="term" value="F:ATP binding"/>
    <property type="evidence" value="ECO:0007669"/>
    <property type="project" value="UniProtKB-KW"/>
</dbReference>
<keyword evidence="7 8" id="KW-0472">Membrane</keyword>
<name>A0A9D2RKG2_9BURK</name>
<dbReference type="Gene3D" id="3.40.50.300">
    <property type="entry name" value="P-loop containing nucleotide triphosphate hydrolases"/>
    <property type="match status" value="1"/>
</dbReference>
<evidence type="ECO:0000313" key="11">
    <source>
        <dbReference type="EMBL" id="HJD44001.1"/>
    </source>
</evidence>
<feature type="non-terminal residue" evidence="11">
    <location>
        <position position="1"/>
    </location>
</feature>
<feature type="transmembrane region" description="Helical" evidence="8">
    <location>
        <begin position="20"/>
        <end position="43"/>
    </location>
</feature>
<evidence type="ECO:0000256" key="7">
    <source>
        <dbReference type="ARBA" id="ARBA00023136"/>
    </source>
</evidence>
<evidence type="ECO:0000256" key="3">
    <source>
        <dbReference type="ARBA" id="ARBA00022692"/>
    </source>
</evidence>
<feature type="transmembrane region" description="Helical" evidence="8">
    <location>
        <begin position="49"/>
        <end position="68"/>
    </location>
</feature>
<evidence type="ECO:0000256" key="6">
    <source>
        <dbReference type="ARBA" id="ARBA00022989"/>
    </source>
</evidence>
<dbReference type="InterPro" id="IPR011527">
    <property type="entry name" value="ABC1_TM_dom"/>
</dbReference>
<dbReference type="PANTHER" id="PTHR24221:SF653">
    <property type="entry name" value="TRANSPORT ATP-BINDING PROTEIN CYDC"/>
    <property type="match status" value="1"/>
</dbReference>
<evidence type="ECO:0000313" key="12">
    <source>
        <dbReference type="Proteomes" id="UP000823889"/>
    </source>
</evidence>
<dbReference type="AlphaFoldDB" id="A0A9D2RKG2"/>
<keyword evidence="4" id="KW-0547">Nucleotide-binding</keyword>
<dbReference type="SUPFAM" id="SSF52540">
    <property type="entry name" value="P-loop containing nucleoside triphosphate hydrolases"/>
    <property type="match status" value="1"/>
</dbReference>
<keyword evidence="3 8" id="KW-0812">Transmembrane</keyword>
<dbReference type="PROSITE" id="PS50929">
    <property type="entry name" value="ABC_TM1F"/>
    <property type="match status" value="1"/>
</dbReference>
<dbReference type="Pfam" id="PF00005">
    <property type="entry name" value="ABC_tran"/>
    <property type="match status" value="1"/>
</dbReference>
<reference evidence="11" key="2">
    <citation type="submission" date="2021-04" db="EMBL/GenBank/DDBJ databases">
        <authorList>
            <person name="Gilroy R."/>
        </authorList>
    </citation>
    <scope>NUCLEOTIDE SEQUENCE</scope>
    <source>
        <strain evidence="11">9264</strain>
    </source>
</reference>
<comment type="caution">
    <text evidence="11">The sequence shown here is derived from an EMBL/GenBank/DDBJ whole genome shotgun (WGS) entry which is preliminary data.</text>
</comment>
<protein>
    <submittedName>
        <fullName evidence="11">Thiol reductant ABC exporter subunit CydC</fullName>
    </submittedName>
</protein>
<dbReference type="InterPro" id="IPR039421">
    <property type="entry name" value="Type_1_exporter"/>
</dbReference>
<evidence type="ECO:0000259" key="9">
    <source>
        <dbReference type="PROSITE" id="PS50893"/>
    </source>
</evidence>
<dbReference type="GO" id="GO:0034775">
    <property type="term" value="P:glutathione transmembrane transport"/>
    <property type="evidence" value="ECO:0007669"/>
    <property type="project" value="InterPro"/>
</dbReference>
<evidence type="ECO:0000256" key="8">
    <source>
        <dbReference type="SAM" id="Phobius"/>
    </source>
</evidence>
<dbReference type="GO" id="GO:0045454">
    <property type="term" value="P:cell redox homeostasis"/>
    <property type="evidence" value="ECO:0007669"/>
    <property type="project" value="InterPro"/>
</dbReference>
<dbReference type="InterPro" id="IPR014223">
    <property type="entry name" value="ABC_CydC/D"/>
</dbReference>
<evidence type="ECO:0000256" key="5">
    <source>
        <dbReference type="ARBA" id="ARBA00022840"/>
    </source>
</evidence>
<evidence type="ECO:0000256" key="4">
    <source>
        <dbReference type="ARBA" id="ARBA00022741"/>
    </source>
</evidence>
<dbReference type="PANTHER" id="PTHR24221">
    <property type="entry name" value="ATP-BINDING CASSETTE SUB-FAMILY B"/>
    <property type="match status" value="1"/>
</dbReference>
<dbReference type="SUPFAM" id="SSF90123">
    <property type="entry name" value="ABC transporter transmembrane region"/>
    <property type="match status" value="1"/>
</dbReference>
<dbReference type="GO" id="GO:0034040">
    <property type="term" value="F:ATPase-coupled lipid transmembrane transporter activity"/>
    <property type="evidence" value="ECO:0007669"/>
    <property type="project" value="TreeGrafter"/>
</dbReference>
<dbReference type="GO" id="GO:0016887">
    <property type="term" value="F:ATP hydrolysis activity"/>
    <property type="evidence" value="ECO:0007669"/>
    <property type="project" value="InterPro"/>
</dbReference>
<dbReference type="NCBIfam" id="TIGR02868">
    <property type="entry name" value="CydC"/>
    <property type="match status" value="1"/>
</dbReference>
<proteinExistence type="predicted"/>
<feature type="transmembrane region" description="Helical" evidence="8">
    <location>
        <begin position="162"/>
        <end position="183"/>
    </location>
</feature>
<dbReference type="GO" id="GO:0005886">
    <property type="term" value="C:plasma membrane"/>
    <property type="evidence" value="ECO:0007669"/>
    <property type="project" value="UniProtKB-SubCell"/>
</dbReference>
<feature type="domain" description="ABC transmembrane type-1" evidence="10">
    <location>
        <begin position="23"/>
        <end position="308"/>
    </location>
</feature>
<keyword evidence="2" id="KW-1003">Cell membrane</keyword>
<dbReference type="PROSITE" id="PS50893">
    <property type="entry name" value="ABC_TRANSPORTER_2"/>
    <property type="match status" value="1"/>
</dbReference>
<feature type="transmembrane region" description="Helical" evidence="8">
    <location>
        <begin position="134"/>
        <end position="156"/>
    </location>
</feature>
<feature type="transmembrane region" description="Helical" evidence="8">
    <location>
        <begin position="251"/>
        <end position="273"/>
    </location>
</feature>
<evidence type="ECO:0000256" key="1">
    <source>
        <dbReference type="ARBA" id="ARBA00004651"/>
    </source>
</evidence>
<dbReference type="Proteomes" id="UP000823889">
    <property type="component" value="Unassembled WGS sequence"/>
</dbReference>
<sequence>GGLMKGWWQLCGPWIKRHRWAVAISLLVALSTIAAGVGLLVVAGWFLTAAFLVGSTLSFNFFAPSALVRGLSMWRIVSRYAERITGHRVTLALQAEIRAQTFAQLAQLPPQQLAQYQDGDLVARLINDVERLDAVYLLLVVPLVTALTAGGLYSLLLGIQMPWGGVVLFGALLVAAACVPFWVARRSSRLGQAAAHTAAQLRSLSHEMLAAQVDMVVFSAEAVFEQPFDALNQRLAQQHQRLSDWASFGQLLQQLCTSIVVGALLLIGILTVTTQALSGPVWVGLLFGALGVFELLAPLTRGATALGMASAAAQRLSSTASAKLVDEASYKTKAAEPRRTAQKAAVARSIESVSALNASPQVGRLQAQNLQVGYDAAFPVLIPLSFDVAAGERVLISGPSGIGKSTLLHTLLGIQPALSGQLSYQGQSLESMALAERLQHFALLSQHSTVFLGTIAFNLTLGQTQFSDDQLWEALTRAQLADFVRTLPHGLHSWVGEAGHSLSTGQARRLCLARLLLHPAVVWLLDEPTSGLDASTAQALLHDVLVAAGNRTVLWVTHEAVPLALFSQHWSLTAPTG</sequence>
<reference evidence="11" key="1">
    <citation type="journal article" date="2021" name="PeerJ">
        <title>Extensive microbial diversity within the chicken gut microbiome revealed by metagenomics and culture.</title>
        <authorList>
            <person name="Gilroy R."/>
            <person name="Ravi A."/>
            <person name="Getino M."/>
            <person name="Pursley I."/>
            <person name="Horton D.L."/>
            <person name="Alikhan N.F."/>
            <person name="Baker D."/>
            <person name="Gharbi K."/>
            <person name="Hall N."/>
            <person name="Watson M."/>
            <person name="Adriaenssens E.M."/>
            <person name="Foster-Nyarko E."/>
            <person name="Jarju S."/>
            <person name="Secka A."/>
            <person name="Antonio M."/>
            <person name="Oren A."/>
            <person name="Chaudhuri R.R."/>
            <person name="La Ragione R."/>
            <person name="Hildebrand F."/>
            <person name="Pallen M.J."/>
        </authorList>
    </citation>
    <scope>NUCLEOTIDE SEQUENCE</scope>
    <source>
        <strain evidence="11">9264</strain>
    </source>
</reference>
<keyword evidence="5" id="KW-0067">ATP-binding</keyword>
<dbReference type="Gene3D" id="1.20.1560.10">
    <property type="entry name" value="ABC transporter type 1, transmembrane domain"/>
    <property type="match status" value="1"/>
</dbReference>
<comment type="subcellular location">
    <subcellularLocation>
        <location evidence="1">Cell membrane</location>
        <topology evidence="1">Multi-pass membrane protein</topology>
    </subcellularLocation>
</comment>
<dbReference type="InterPro" id="IPR027417">
    <property type="entry name" value="P-loop_NTPase"/>
</dbReference>
<dbReference type="SMART" id="SM00382">
    <property type="entry name" value="AAA"/>
    <property type="match status" value="1"/>
</dbReference>
<keyword evidence="6 8" id="KW-1133">Transmembrane helix</keyword>
<evidence type="ECO:0000256" key="2">
    <source>
        <dbReference type="ARBA" id="ARBA00022475"/>
    </source>
</evidence>
<gene>
    <name evidence="11" type="primary">cydC</name>
    <name evidence="11" type="ORF">H9906_03115</name>
</gene>
<feature type="domain" description="ABC transporter" evidence="9">
    <location>
        <begin position="365"/>
        <end position="575"/>
    </location>
</feature>
<dbReference type="GO" id="GO:0140359">
    <property type="term" value="F:ABC-type transporter activity"/>
    <property type="evidence" value="ECO:0007669"/>
    <property type="project" value="InterPro"/>
</dbReference>
<dbReference type="InterPro" id="IPR003593">
    <property type="entry name" value="AAA+_ATPase"/>
</dbReference>
<dbReference type="Pfam" id="PF00664">
    <property type="entry name" value="ABC_membrane"/>
    <property type="match status" value="1"/>
</dbReference>
<evidence type="ECO:0000259" key="10">
    <source>
        <dbReference type="PROSITE" id="PS50929"/>
    </source>
</evidence>